<dbReference type="InterPro" id="IPR013525">
    <property type="entry name" value="ABC2_TM"/>
</dbReference>
<dbReference type="Pfam" id="PF01061">
    <property type="entry name" value="ABC2_membrane"/>
    <property type="match status" value="1"/>
</dbReference>
<dbReference type="GO" id="GO:0016020">
    <property type="term" value="C:membrane"/>
    <property type="evidence" value="ECO:0007669"/>
    <property type="project" value="UniProtKB-SubCell"/>
</dbReference>
<dbReference type="GO" id="GO:0140359">
    <property type="term" value="F:ABC-type transporter activity"/>
    <property type="evidence" value="ECO:0007669"/>
    <property type="project" value="InterPro"/>
</dbReference>
<dbReference type="AlphaFoldDB" id="A0AA38GZI7"/>
<dbReference type="EMBL" id="JAHRHJ020000001">
    <property type="protein sequence ID" value="KAH9331468.1"/>
    <property type="molecule type" value="Genomic_DNA"/>
</dbReference>
<evidence type="ECO:0000259" key="5">
    <source>
        <dbReference type="Pfam" id="PF01061"/>
    </source>
</evidence>
<gene>
    <name evidence="6" type="ORF">KI387_003576</name>
</gene>
<evidence type="ECO:0000256" key="3">
    <source>
        <dbReference type="ARBA" id="ARBA00022989"/>
    </source>
</evidence>
<keyword evidence="7" id="KW-1185">Reference proteome</keyword>
<evidence type="ECO:0000256" key="4">
    <source>
        <dbReference type="ARBA" id="ARBA00023136"/>
    </source>
</evidence>
<keyword evidence="3" id="KW-1133">Transmembrane helix</keyword>
<comment type="caution">
    <text evidence="6">The sequence shown here is derived from an EMBL/GenBank/DDBJ whole genome shotgun (WGS) entry which is preliminary data.</text>
</comment>
<evidence type="ECO:0000313" key="6">
    <source>
        <dbReference type="EMBL" id="KAH9331468.1"/>
    </source>
</evidence>
<dbReference type="OMA" id="GSWRENM"/>
<reference evidence="6 7" key="1">
    <citation type="journal article" date="2021" name="Nat. Plants">
        <title>The Taxus genome provides insights into paclitaxel biosynthesis.</title>
        <authorList>
            <person name="Xiong X."/>
            <person name="Gou J."/>
            <person name="Liao Q."/>
            <person name="Li Y."/>
            <person name="Zhou Q."/>
            <person name="Bi G."/>
            <person name="Li C."/>
            <person name="Du R."/>
            <person name="Wang X."/>
            <person name="Sun T."/>
            <person name="Guo L."/>
            <person name="Liang H."/>
            <person name="Lu P."/>
            <person name="Wu Y."/>
            <person name="Zhang Z."/>
            <person name="Ro D.K."/>
            <person name="Shang Y."/>
            <person name="Huang S."/>
            <person name="Yan J."/>
        </authorList>
    </citation>
    <scope>NUCLEOTIDE SEQUENCE [LARGE SCALE GENOMIC DNA]</scope>
    <source>
        <strain evidence="6">Ta-2019</strain>
    </source>
</reference>
<sequence length="91" mass="11031">FQRWRKVVTQQQGSWRENMALVESFSTPLQDSEDLYFATRYSQPFHKQFMACLWKQHWSYWQNPQYTVVDFFFTVNIALLFGTICWDCGSK</sequence>
<keyword evidence="4" id="KW-0472">Membrane</keyword>
<dbReference type="PANTHER" id="PTHR48040">
    <property type="entry name" value="PLEIOTROPIC DRUG RESISTANCE PROTEIN 1-LIKE ISOFORM X1"/>
    <property type="match status" value="1"/>
</dbReference>
<proteinExistence type="predicted"/>
<accession>A0AA38GZI7</accession>
<organism evidence="6 7">
    <name type="scientific">Taxus chinensis</name>
    <name type="common">Chinese yew</name>
    <name type="synonym">Taxus wallichiana var. chinensis</name>
    <dbReference type="NCBI Taxonomy" id="29808"/>
    <lineage>
        <taxon>Eukaryota</taxon>
        <taxon>Viridiplantae</taxon>
        <taxon>Streptophyta</taxon>
        <taxon>Embryophyta</taxon>
        <taxon>Tracheophyta</taxon>
        <taxon>Spermatophyta</taxon>
        <taxon>Pinopsida</taxon>
        <taxon>Pinidae</taxon>
        <taxon>Conifers II</taxon>
        <taxon>Cupressales</taxon>
        <taxon>Taxaceae</taxon>
        <taxon>Taxus</taxon>
    </lineage>
</organism>
<comment type="subcellular location">
    <subcellularLocation>
        <location evidence="1">Membrane</location>
        <topology evidence="1">Multi-pass membrane protein</topology>
    </subcellularLocation>
</comment>
<dbReference type="PANTHER" id="PTHR48040:SF12">
    <property type="entry name" value="ABC TRANSPORTER G FAMILY MEMBER 32-LIKE ISOFORM X1"/>
    <property type="match status" value="1"/>
</dbReference>
<evidence type="ECO:0000313" key="7">
    <source>
        <dbReference type="Proteomes" id="UP000824469"/>
    </source>
</evidence>
<name>A0AA38GZI7_TAXCH</name>
<dbReference type="Proteomes" id="UP000824469">
    <property type="component" value="Unassembled WGS sequence"/>
</dbReference>
<feature type="domain" description="ABC-2 type transporter transmembrane" evidence="5">
    <location>
        <begin position="48"/>
        <end position="87"/>
    </location>
</feature>
<protein>
    <recommendedName>
        <fullName evidence="5">ABC-2 type transporter transmembrane domain-containing protein</fullName>
    </recommendedName>
</protein>
<keyword evidence="2" id="KW-0812">Transmembrane</keyword>
<feature type="non-terminal residue" evidence="6">
    <location>
        <position position="1"/>
    </location>
</feature>
<feature type="non-terminal residue" evidence="6">
    <location>
        <position position="91"/>
    </location>
</feature>
<evidence type="ECO:0000256" key="2">
    <source>
        <dbReference type="ARBA" id="ARBA00022692"/>
    </source>
</evidence>
<evidence type="ECO:0000256" key="1">
    <source>
        <dbReference type="ARBA" id="ARBA00004141"/>
    </source>
</evidence>